<accession>A0A5B8YAR9</accession>
<evidence type="ECO:0000313" key="3">
    <source>
        <dbReference type="Proteomes" id="UP000315995"/>
    </source>
</evidence>
<feature type="transmembrane region" description="Helical" evidence="1">
    <location>
        <begin position="20"/>
        <end position="40"/>
    </location>
</feature>
<reference evidence="2 3" key="1">
    <citation type="submission" date="2019-06" db="EMBL/GenBank/DDBJ databases">
        <title>Persicimonas caeni gen. nov., sp. nov., a predatory bacterium isolated from solar saltern.</title>
        <authorList>
            <person name="Wang S."/>
        </authorList>
    </citation>
    <scope>NUCLEOTIDE SEQUENCE [LARGE SCALE GENOMIC DNA]</scope>
    <source>
        <strain evidence="2 3">YN101</strain>
    </source>
</reference>
<keyword evidence="3" id="KW-1185">Reference proteome</keyword>
<dbReference type="RefSeq" id="WP_141200335.1">
    <property type="nucleotide sequence ID" value="NZ_CP041186.1"/>
</dbReference>
<evidence type="ECO:0000313" key="2">
    <source>
        <dbReference type="EMBL" id="QDG53881.1"/>
    </source>
</evidence>
<feature type="transmembrane region" description="Helical" evidence="1">
    <location>
        <begin position="131"/>
        <end position="151"/>
    </location>
</feature>
<accession>A0A4Y6PZY6</accession>
<organism evidence="2 3">
    <name type="scientific">Persicimonas caeni</name>
    <dbReference type="NCBI Taxonomy" id="2292766"/>
    <lineage>
        <taxon>Bacteria</taxon>
        <taxon>Deltaproteobacteria</taxon>
        <taxon>Bradymonadales</taxon>
        <taxon>Bradymonadaceae</taxon>
        <taxon>Persicimonas</taxon>
    </lineage>
</organism>
<gene>
    <name evidence="2" type="ORF">FIV42_24995</name>
</gene>
<feature type="transmembrane region" description="Helical" evidence="1">
    <location>
        <begin position="176"/>
        <end position="198"/>
    </location>
</feature>
<keyword evidence="1" id="KW-1133">Transmembrane helix</keyword>
<dbReference type="AlphaFoldDB" id="A0A4Y6PZY6"/>
<dbReference type="EMBL" id="CP041186">
    <property type="protein sequence ID" value="QDG53881.1"/>
    <property type="molecule type" value="Genomic_DNA"/>
</dbReference>
<protein>
    <recommendedName>
        <fullName evidence="4">DUF2938 domain-containing protein</fullName>
    </recommendedName>
</protein>
<dbReference type="Proteomes" id="UP000315995">
    <property type="component" value="Chromosome"/>
</dbReference>
<evidence type="ECO:0008006" key="4">
    <source>
        <dbReference type="Google" id="ProtNLM"/>
    </source>
</evidence>
<proteinExistence type="predicted"/>
<keyword evidence="1" id="KW-0812">Transmembrane</keyword>
<feature type="transmembrane region" description="Helical" evidence="1">
    <location>
        <begin position="97"/>
        <end position="119"/>
    </location>
</feature>
<feature type="transmembrane region" description="Helical" evidence="1">
    <location>
        <begin position="46"/>
        <end position="68"/>
    </location>
</feature>
<name>A0A4Y6PZY6_PERCE</name>
<dbReference type="OrthoDB" id="161967at2"/>
<sequence>MSLLTGTPDTRTQHSEGLGLFNVFLAKGIPVALGIIGVIIEGWGGISWPGALISGTVAAVAMSAFNGLGRALGLTGLRFDEMLGTLMAEPRTTGARALGMFIHLAFGALLAVGWAYTMALFNWSTNWFSGMLWGAFVGALALLLVSSMGVIHPKMREHRQEDPGPAGTNLGRMTPVWVGLAHLVYGATMGLLYAGVFLE</sequence>
<evidence type="ECO:0000256" key="1">
    <source>
        <dbReference type="SAM" id="Phobius"/>
    </source>
</evidence>
<keyword evidence="1" id="KW-0472">Membrane</keyword>